<reference evidence="1 2" key="1">
    <citation type="submission" date="2013-09" db="EMBL/GenBank/DDBJ databases">
        <title>Genome sequencing of Arenimonas malthae.</title>
        <authorList>
            <person name="Chen F."/>
            <person name="Wang G."/>
        </authorList>
    </citation>
    <scope>NUCLEOTIDE SEQUENCE [LARGE SCALE GENOMIC DNA]</scope>
    <source>
        <strain evidence="1 2">CC-JY-1</strain>
    </source>
</reference>
<proteinExistence type="predicted"/>
<dbReference type="Proteomes" id="UP000029392">
    <property type="component" value="Unassembled WGS sequence"/>
</dbReference>
<protein>
    <recommendedName>
        <fullName evidence="3">DUF3224 domain-containing protein</fullName>
    </recommendedName>
</protein>
<evidence type="ECO:0000313" key="2">
    <source>
        <dbReference type="Proteomes" id="UP000029392"/>
    </source>
</evidence>
<evidence type="ECO:0000313" key="1">
    <source>
        <dbReference type="EMBL" id="KFN45761.1"/>
    </source>
</evidence>
<accession>A0A091B236</accession>
<gene>
    <name evidence="1" type="ORF">N790_09350</name>
</gene>
<evidence type="ECO:0008006" key="3">
    <source>
        <dbReference type="Google" id="ProtNLM"/>
    </source>
</evidence>
<dbReference type="AlphaFoldDB" id="A0A091B236"/>
<comment type="caution">
    <text evidence="1">The sequence shown here is derived from an EMBL/GenBank/DDBJ whole genome shotgun (WGS) entry which is preliminary data.</text>
</comment>
<dbReference type="PATRIC" id="fig|1384054.3.peg.1983"/>
<dbReference type="STRING" id="1384054.N790_09350"/>
<organism evidence="1 2">
    <name type="scientific">Arenimonas malthae CC-JY-1</name>
    <dbReference type="NCBI Taxonomy" id="1384054"/>
    <lineage>
        <taxon>Bacteria</taxon>
        <taxon>Pseudomonadati</taxon>
        <taxon>Pseudomonadota</taxon>
        <taxon>Gammaproteobacteria</taxon>
        <taxon>Lysobacterales</taxon>
        <taxon>Lysobacteraceae</taxon>
        <taxon>Arenimonas</taxon>
    </lineage>
</organism>
<dbReference type="RefSeq" id="WP_043804045.1">
    <property type="nucleotide sequence ID" value="NZ_AVCH01000177.1"/>
</dbReference>
<name>A0A091B236_9GAMM</name>
<dbReference type="EMBL" id="AVCH01000177">
    <property type="protein sequence ID" value="KFN45761.1"/>
    <property type="molecule type" value="Genomic_DNA"/>
</dbReference>
<dbReference type="Gene3D" id="2.40.350.10">
    <property type="entry name" value="SO1590-like"/>
    <property type="match status" value="1"/>
</dbReference>
<dbReference type="eggNOG" id="ENOG5031U6H">
    <property type="taxonomic scope" value="Bacteria"/>
</dbReference>
<dbReference type="Pfam" id="PF11528">
    <property type="entry name" value="DUF3224"/>
    <property type="match status" value="1"/>
</dbReference>
<keyword evidence="2" id="KW-1185">Reference proteome</keyword>
<dbReference type="InterPro" id="IPR021607">
    <property type="entry name" value="DUF3224"/>
</dbReference>
<dbReference type="OrthoDB" id="69764at2"/>
<dbReference type="SUPFAM" id="SSF159238">
    <property type="entry name" value="SO1590-like"/>
    <property type="match status" value="1"/>
</dbReference>
<dbReference type="InterPro" id="IPR023159">
    <property type="entry name" value="SO1590-like_sf"/>
</dbReference>
<sequence length="134" mass="14270">MSRHVDGAFDVVLGPQPADERELGAAIGRMTLDKRFHGALDARSEGQMLAFRSGVEGSAGYVAMERVEGSLDGRVGGFVLQHSGTLDRGAKHLDLHVVPDSGSGQLAGLRGSMQIEITGGAHFYRFDYTLPGDE</sequence>